<protein>
    <submittedName>
        <fullName evidence="1">DUF4230 domain-containing protein</fullName>
    </submittedName>
</protein>
<dbReference type="InterPro" id="IPR025324">
    <property type="entry name" value="DUF4230"/>
</dbReference>
<proteinExistence type="predicted"/>
<dbReference type="Pfam" id="PF14014">
    <property type="entry name" value="DUF4230"/>
    <property type="match status" value="1"/>
</dbReference>
<name>A0ABS1BVC5_9NEIS</name>
<reference evidence="1 2" key="1">
    <citation type="journal article" date="2021" name="Pathogens">
        <title>Isolation and Characterization of Kingella bonacorsii sp. nov., A Novel Kingella Species Detected in a Stable Periodontitis Subject.</title>
        <authorList>
            <person name="Antezack A."/>
            <person name="Boxberger M."/>
            <person name="Rolland C."/>
            <person name="Monnet-Corti V."/>
            <person name="La Scola B."/>
        </authorList>
    </citation>
    <scope>NUCLEOTIDE SEQUENCE [LARGE SCALE GENOMIC DNA]</scope>
    <source>
        <strain evidence="1 2">Marseille-Q4569</strain>
    </source>
</reference>
<dbReference type="EMBL" id="JAEHNZ010000003">
    <property type="protein sequence ID" value="MBK0396820.1"/>
    <property type="molecule type" value="Genomic_DNA"/>
</dbReference>
<gene>
    <name evidence="1" type="ORF">JDW22_09605</name>
</gene>
<evidence type="ECO:0000313" key="2">
    <source>
        <dbReference type="Proteomes" id="UP000614058"/>
    </source>
</evidence>
<keyword evidence="2" id="KW-1185">Reference proteome</keyword>
<evidence type="ECO:0000313" key="1">
    <source>
        <dbReference type="EMBL" id="MBK0396820.1"/>
    </source>
</evidence>
<comment type="caution">
    <text evidence="1">The sequence shown here is derived from an EMBL/GenBank/DDBJ whole genome shotgun (WGS) entry which is preliminary data.</text>
</comment>
<accession>A0ABS1BVC5</accession>
<sequence>MKKTFRALILIALIASAWHYRAPLLALVHRITQPESPHQIINQASVLRQIQDLNRLESTAYHIDTIIKTEKQGNWYALWQDSQKGIFTARGSVIAGLNLNQLTERNIQILDNQSIIINLPPVEILSVQLDKIDVYDIRTGAFNLYQADLNVLGEVQYHAKQQILRQACADQILQRASERSKSQIEQLFALTPMKVSVYTPAALPECKIKNKAQK</sequence>
<dbReference type="Proteomes" id="UP000614058">
    <property type="component" value="Unassembled WGS sequence"/>
</dbReference>
<organism evidence="1 2">
    <name type="scientific">Kingella bonacorsii</name>
    <dbReference type="NCBI Taxonomy" id="2796361"/>
    <lineage>
        <taxon>Bacteria</taxon>
        <taxon>Pseudomonadati</taxon>
        <taxon>Pseudomonadota</taxon>
        <taxon>Betaproteobacteria</taxon>
        <taxon>Neisseriales</taxon>
        <taxon>Neisseriaceae</taxon>
        <taxon>Kingella</taxon>
    </lineage>
</organism>
<dbReference type="RefSeq" id="WP_200522878.1">
    <property type="nucleotide sequence ID" value="NZ_JAEHNZ010000003.1"/>
</dbReference>